<dbReference type="PANTHER" id="PTHR43427">
    <property type="entry name" value="CHLORIDE CHANNEL PROTEIN CLC-E"/>
    <property type="match status" value="1"/>
</dbReference>
<feature type="transmembrane region" description="Helical" evidence="16">
    <location>
        <begin position="280"/>
        <end position="309"/>
    </location>
</feature>
<dbReference type="InterPro" id="IPR001807">
    <property type="entry name" value="ClC"/>
</dbReference>
<evidence type="ECO:0000259" key="18">
    <source>
        <dbReference type="PROSITE" id="PS51371"/>
    </source>
</evidence>
<evidence type="ECO:0000256" key="14">
    <source>
        <dbReference type="ARBA" id="ARBA00023303"/>
    </source>
</evidence>
<evidence type="ECO:0000256" key="5">
    <source>
        <dbReference type="ARBA" id="ARBA00022692"/>
    </source>
</evidence>
<comment type="caution">
    <text evidence="16">Lacks conserved residue(s) required for the propagation of feature annotation.</text>
</comment>
<dbReference type="CDD" id="cd00400">
    <property type="entry name" value="Voltage_gated_ClC"/>
    <property type="match status" value="1"/>
</dbReference>
<accession>A0A6J1GCX9</accession>
<feature type="transmembrane region" description="Helical" evidence="16">
    <location>
        <begin position="538"/>
        <end position="557"/>
    </location>
</feature>
<feature type="region of interest" description="Disordered" evidence="17">
    <location>
        <begin position="90"/>
        <end position="120"/>
    </location>
</feature>
<dbReference type="KEGG" id="cmos:111453029"/>
<evidence type="ECO:0000256" key="6">
    <source>
        <dbReference type="ARBA" id="ARBA00022737"/>
    </source>
</evidence>
<keyword evidence="7" id="KW-0851">Voltage-gated channel</keyword>
<dbReference type="AlphaFoldDB" id="A0A6J1GCX9"/>
<dbReference type="InterPro" id="IPR046342">
    <property type="entry name" value="CBS_dom_sf"/>
</dbReference>
<evidence type="ECO:0000256" key="7">
    <source>
        <dbReference type="ARBA" id="ARBA00022882"/>
    </source>
</evidence>
<dbReference type="Pfam" id="PF00654">
    <property type="entry name" value="Voltage_CLC"/>
    <property type="match status" value="1"/>
</dbReference>
<evidence type="ECO:0000256" key="11">
    <source>
        <dbReference type="ARBA" id="ARBA00023136"/>
    </source>
</evidence>
<dbReference type="GeneID" id="111453029"/>
<feature type="transmembrane region" description="Helical" evidence="16">
    <location>
        <begin position="190"/>
        <end position="208"/>
    </location>
</feature>
<evidence type="ECO:0000256" key="9">
    <source>
        <dbReference type="ARBA" id="ARBA00023065"/>
    </source>
</evidence>
<proteinExistence type="inferred from homology"/>
<evidence type="ECO:0000256" key="2">
    <source>
        <dbReference type="ARBA" id="ARBA00009476"/>
    </source>
</evidence>
<protein>
    <recommendedName>
        <fullName evidence="16">Chloride channel protein</fullName>
    </recommendedName>
</protein>
<keyword evidence="6" id="KW-0677">Repeat</keyword>
<dbReference type="GO" id="GO:0005254">
    <property type="term" value="F:chloride channel activity"/>
    <property type="evidence" value="ECO:0007669"/>
    <property type="project" value="UniProtKB-UniRule"/>
</dbReference>
<feature type="transmembrane region" description="Helical" evidence="16">
    <location>
        <begin position="508"/>
        <end position="532"/>
    </location>
</feature>
<keyword evidence="10 15" id="KW-0129">CBS domain</keyword>
<keyword evidence="5 16" id="KW-0812">Transmembrane</keyword>
<dbReference type="Proteomes" id="UP000504609">
    <property type="component" value="Unplaced"/>
</dbReference>
<evidence type="ECO:0000313" key="19">
    <source>
        <dbReference type="Proteomes" id="UP000504609"/>
    </source>
</evidence>
<evidence type="ECO:0000256" key="15">
    <source>
        <dbReference type="PROSITE-ProRule" id="PRU00703"/>
    </source>
</evidence>
<organism evidence="19 20">
    <name type="scientific">Cucurbita moschata</name>
    <name type="common">Winter crookneck squash</name>
    <name type="synonym">Cucurbita pepo var. moschata</name>
    <dbReference type="NCBI Taxonomy" id="3662"/>
    <lineage>
        <taxon>Eukaryota</taxon>
        <taxon>Viridiplantae</taxon>
        <taxon>Streptophyta</taxon>
        <taxon>Embryophyta</taxon>
        <taxon>Tracheophyta</taxon>
        <taxon>Spermatophyta</taxon>
        <taxon>Magnoliopsida</taxon>
        <taxon>eudicotyledons</taxon>
        <taxon>Gunneridae</taxon>
        <taxon>Pentapetalae</taxon>
        <taxon>rosids</taxon>
        <taxon>fabids</taxon>
        <taxon>Cucurbitales</taxon>
        <taxon>Cucurbitaceae</taxon>
        <taxon>Cucurbiteae</taxon>
        <taxon>Cucurbita</taxon>
    </lineage>
</organism>
<gene>
    <name evidence="20" type="primary">LOC111453029</name>
</gene>
<evidence type="ECO:0000256" key="3">
    <source>
        <dbReference type="ARBA" id="ARBA00011738"/>
    </source>
</evidence>
<name>A0A6J1GCX9_CUCMO</name>
<keyword evidence="13 16" id="KW-0868">Chloride</keyword>
<feature type="transmembrane region" description="Helical" evidence="16">
    <location>
        <begin position="135"/>
        <end position="155"/>
    </location>
</feature>
<feature type="transmembrane region" description="Helical" evidence="16">
    <location>
        <begin position="362"/>
        <end position="383"/>
    </location>
</feature>
<dbReference type="FunFam" id="1.10.3080.10:FF:000008">
    <property type="entry name" value="Chloride channel protein"/>
    <property type="match status" value="1"/>
</dbReference>
<feature type="transmembrane region" description="Helical" evidence="16">
    <location>
        <begin position="474"/>
        <end position="496"/>
    </location>
</feature>
<dbReference type="InterPro" id="IPR050368">
    <property type="entry name" value="ClC-type_chloride_channel"/>
</dbReference>
<keyword evidence="8 16" id="KW-1133">Transmembrane helix</keyword>
<comment type="similarity">
    <text evidence="2 16">Belongs to the chloride channel (TC 2.A.49) family.</text>
</comment>
<comment type="subunit">
    <text evidence="3">Homodimer.</text>
</comment>
<dbReference type="Gene3D" id="3.10.580.10">
    <property type="entry name" value="CBS-domain"/>
    <property type="match status" value="1"/>
</dbReference>
<feature type="transmembrane region" description="Helical" evidence="16">
    <location>
        <begin position="321"/>
        <end position="342"/>
    </location>
</feature>
<dbReference type="PANTHER" id="PTHR43427:SF3">
    <property type="entry name" value="CHLORIDE CHANNEL PROTEIN CLC-F"/>
    <property type="match status" value="1"/>
</dbReference>
<dbReference type="PROSITE" id="PS51371">
    <property type="entry name" value="CBS"/>
    <property type="match status" value="1"/>
</dbReference>
<dbReference type="PRINTS" id="PR00762">
    <property type="entry name" value="CLCHANNEL"/>
</dbReference>
<evidence type="ECO:0000313" key="20">
    <source>
        <dbReference type="RefSeq" id="XP_022949722.1"/>
    </source>
</evidence>
<dbReference type="SUPFAM" id="SSF54631">
    <property type="entry name" value="CBS-domain pair"/>
    <property type="match status" value="1"/>
</dbReference>
<feature type="domain" description="CBS" evidence="18">
    <location>
        <begin position="628"/>
        <end position="685"/>
    </location>
</feature>
<dbReference type="GO" id="GO:0005794">
    <property type="term" value="C:Golgi apparatus"/>
    <property type="evidence" value="ECO:0007669"/>
    <property type="project" value="TreeGrafter"/>
</dbReference>
<evidence type="ECO:0000256" key="13">
    <source>
        <dbReference type="ARBA" id="ARBA00023214"/>
    </source>
</evidence>
<evidence type="ECO:0000256" key="10">
    <source>
        <dbReference type="ARBA" id="ARBA00023122"/>
    </source>
</evidence>
<dbReference type="GO" id="GO:0009507">
    <property type="term" value="C:chloroplast"/>
    <property type="evidence" value="ECO:0007669"/>
    <property type="project" value="TreeGrafter"/>
</dbReference>
<feature type="transmembrane region" description="Helical" evidence="16">
    <location>
        <begin position="395"/>
        <end position="415"/>
    </location>
</feature>
<evidence type="ECO:0000256" key="12">
    <source>
        <dbReference type="ARBA" id="ARBA00023173"/>
    </source>
</evidence>
<evidence type="ECO:0000256" key="4">
    <source>
        <dbReference type="ARBA" id="ARBA00022448"/>
    </source>
</evidence>
<reference evidence="20" key="1">
    <citation type="submission" date="2025-08" db="UniProtKB">
        <authorList>
            <consortium name="RefSeq"/>
        </authorList>
    </citation>
    <scope>IDENTIFICATION</scope>
    <source>
        <tissue evidence="20">Young leaves</tissue>
    </source>
</reference>
<evidence type="ECO:0000256" key="8">
    <source>
        <dbReference type="ARBA" id="ARBA00022989"/>
    </source>
</evidence>
<keyword evidence="19" id="KW-1185">Reference proteome</keyword>
<keyword evidence="14" id="KW-0407">Ion channel</keyword>
<evidence type="ECO:0000256" key="16">
    <source>
        <dbReference type="RuleBase" id="RU361221"/>
    </source>
</evidence>
<keyword evidence="4 16" id="KW-0813">Transport</keyword>
<comment type="subcellular location">
    <subcellularLocation>
        <location evidence="1 16">Membrane</location>
        <topology evidence="1 16">Multi-pass membrane protein</topology>
    </subcellularLocation>
</comment>
<evidence type="ECO:0000256" key="1">
    <source>
        <dbReference type="ARBA" id="ARBA00004141"/>
    </source>
</evidence>
<dbReference type="SUPFAM" id="SSF81340">
    <property type="entry name" value="Clc chloride channel"/>
    <property type="match status" value="1"/>
</dbReference>
<sequence>MAEAEFSDQNRLLRSMEDHKGEDHDLESQDGNGIQPLRNNSGKRGVILDMFHHLNRGGSFSGRRLSYKRHDMDNHAATFSPTSLNIVGRARTASSSSSSSSSDRHNNFNSYPLHAPTGSDTEIDENVDDTAAPEWALLLIACLLGLATGLCVAAFNMGVHVIHEWAWAGTPNEGAAWLRLQRMADTWHRILLIPVTGGVIVGMMHGLLEILGQIKQSSTSQRQGFDLLSGVFPTVKAIQAAITLGTGCSLGPEGPSVDIGKSCANGFYLMMENNSEKIKIAFVAAGAAAGIASGFNAAVAGSFFAIETVLRPLRAENSPPFTTAMIILSSVISSTVSTVLLGTQSAFTVPAYDLKSAAELPLYLILGMLCGVVSVAVTRLVAWFSKLFDFIKERFGFPPVVCPALGGLGAGIIALKYPGILYWGFTNVEEILHTGNRPSAPGVWLLTQIAAAKVVATALCKGSGLVGGLYAPSLMIGAAVGAVFGGSAVEVINAAIPGNAAVAQPQAYALVGMAATLASVCSVPLTSVLLLFELTKDYRILLPLMGAVGLAIWVPSVTKQTKEIESSEKRVSTRGYSSLSPPGHKDGASWRYDSGDKDLELSEVVTPSDRESNYEDNLLEKLKVSKAMSKNYLKVPLSLYLKDALKYMKDNQQNCALVVDKDDLLEGILTNGDIKRYLFKKYGDTLKSDSLSVDTCLVSSIYTRGISYRGRERGILTCYPDNSLAIAKELMEAKGVKQLPVIKRGRGRKRRIVAVLHYDSIFSCLREFVNHREFVNQREKVYPSGKEIVVKESVADSH</sequence>
<dbReference type="Gene3D" id="1.10.3080.10">
    <property type="entry name" value="Clc chloride channel"/>
    <property type="match status" value="1"/>
</dbReference>
<keyword evidence="11 16" id="KW-0472">Membrane</keyword>
<dbReference type="InterPro" id="IPR014743">
    <property type="entry name" value="Cl-channel_core"/>
</dbReference>
<dbReference type="InterPro" id="IPR000644">
    <property type="entry name" value="CBS_dom"/>
</dbReference>
<dbReference type="SMART" id="SM00116">
    <property type="entry name" value="CBS"/>
    <property type="match status" value="2"/>
</dbReference>
<dbReference type="GO" id="GO:0034707">
    <property type="term" value="C:chloride channel complex"/>
    <property type="evidence" value="ECO:0007669"/>
    <property type="project" value="UniProtKB-KW"/>
</dbReference>
<keyword evidence="12" id="KW-0869">Chloride channel</keyword>
<dbReference type="RefSeq" id="XP_022949722.1">
    <property type="nucleotide sequence ID" value="XM_023093954.1"/>
</dbReference>
<dbReference type="Pfam" id="PF00571">
    <property type="entry name" value="CBS"/>
    <property type="match status" value="2"/>
</dbReference>
<evidence type="ECO:0000256" key="17">
    <source>
        <dbReference type="SAM" id="MobiDB-lite"/>
    </source>
</evidence>
<keyword evidence="9 16" id="KW-0406">Ion transport</keyword>
<feature type="region of interest" description="Disordered" evidence="17">
    <location>
        <begin position="20"/>
        <end position="41"/>
    </location>
</feature>
<feature type="compositionally biased region" description="Polar residues" evidence="17">
    <location>
        <begin position="29"/>
        <end position="41"/>
    </location>
</feature>
<feature type="region of interest" description="Disordered" evidence="17">
    <location>
        <begin position="564"/>
        <end position="591"/>
    </location>
</feature>